<keyword evidence="5" id="KW-1185">Reference proteome</keyword>
<sequence>MSPWNPHSWQRFPAMQQPDYADPSELEAVLARLRRMPPLVVPEEVDRLRGLLAEAAAGRRFLLQGGDCAEQFKDCTPEAIAGKLRVLLQMSVALTHGGRKPVVRVGRIAGQFAKPRSKPTETVRGRELPSYRGDLINSLEADAAARRPDPGRMLEAYFHASATLNHLRALTAGGFADLHHPERWELPGGTGQVPEYRRTLDQVRESLDFLEALGGVQRDVLERIDFYTSHEALLLPYEEALTRWVGEASAYYNLGAHTLWVGERTRQLDGAHLEYLRGLRNPIGVKVGPSATPGHLVALLDHLDPDREPGRITLISRFGATKIQAALPPLLEAVQATRRPVLWSCDPMHGNGAESAGGLKTRDFGAILSELRQAFELHRAHGSHLGGVHIELTGEAVTECTGGSEGLSEADLAKAYETGCDPRLNGTQSLEMAFLIAEMMRAAP</sequence>
<evidence type="ECO:0000256" key="1">
    <source>
        <dbReference type="ARBA" id="ARBA00008911"/>
    </source>
</evidence>
<evidence type="ECO:0000256" key="2">
    <source>
        <dbReference type="ARBA" id="ARBA00022679"/>
    </source>
</evidence>
<proteinExistence type="inferred from homology"/>
<comment type="pathway">
    <text evidence="3">Metabolic intermediate biosynthesis; chorismate biosynthesis; chorismate from D-erythrose 4-phosphate and phosphoenolpyruvate: step 1/7.</text>
</comment>
<name>A0ABQ5Q0V7_9BACT</name>
<evidence type="ECO:0000256" key="3">
    <source>
        <dbReference type="RuleBase" id="RU363071"/>
    </source>
</evidence>
<comment type="similarity">
    <text evidence="1 3">Belongs to the class-II DAHP synthase family.</text>
</comment>
<dbReference type="SUPFAM" id="SSF51569">
    <property type="entry name" value="Aldolase"/>
    <property type="match status" value="1"/>
</dbReference>
<keyword evidence="3" id="KW-0057">Aromatic amino acid biosynthesis</keyword>
<comment type="catalytic activity">
    <reaction evidence="3">
        <text>D-erythrose 4-phosphate + phosphoenolpyruvate + H2O = 7-phospho-2-dehydro-3-deoxy-D-arabino-heptonate + phosphate</text>
        <dbReference type="Rhea" id="RHEA:14717"/>
        <dbReference type="ChEBI" id="CHEBI:15377"/>
        <dbReference type="ChEBI" id="CHEBI:16897"/>
        <dbReference type="ChEBI" id="CHEBI:43474"/>
        <dbReference type="ChEBI" id="CHEBI:58394"/>
        <dbReference type="ChEBI" id="CHEBI:58702"/>
        <dbReference type="EC" id="2.5.1.54"/>
    </reaction>
</comment>
<keyword evidence="3" id="KW-0028">Amino-acid biosynthesis</keyword>
<accession>A0ABQ5Q0V7</accession>
<dbReference type="Gene3D" id="3.20.20.70">
    <property type="entry name" value="Aldolase class I"/>
    <property type="match status" value="2"/>
</dbReference>
<dbReference type="EC" id="2.5.1.54" evidence="3"/>
<evidence type="ECO:0000313" key="5">
    <source>
        <dbReference type="Proteomes" id="UP001165044"/>
    </source>
</evidence>
<dbReference type="InterPro" id="IPR013785">
    <property type="entry name" value="Aldolase_TIM"/>
</dbReference>
<dbReference type="PANTHER" id="PTHR21337:SF0">
    <property type="entry name" value="PHOSPHO-2-DEHYDRO-3-DEOXYHEPTONATE ALDOLASE"/>
    <property type="match status" value="1"/>
</dbReference>
<evidence type="ECO:0000313" key="4">
    <source>
        <dbReference type="EMBL" id="GLH68266.1"/>
    </source>
</evidence>
<dbReference type="EMBL" id="BSDC01000004">
    <property type="protein sequence ID" value="GLH68266.1"/>
    <property type="molecule type" value="Genomic_DNA"/>
</dbReference>
<dbReference type="Proteomes" id="UP001165044">
    <property type="component" value="Unassembled WGS sequence"/>
</dbReference>
<dbReference type="Pfam" id="PF01474">
    <property type="entry name" value="DAHP_synth_2"/>
    <property type="match status" value="1"/>
</dbReference>
<dbReference type="RefSeq" id="WP_285610090.1">
    <property type="nucleotide sequence ID" value="NZ_BSDC01000004.1"/>
</dbReference>
<reference evidence="4" key="1">
    <citation type="journal article" date="2023" name="Antonie Van Leeuwenhoek">
        <title>Mesoterricola silvestris gen. nov., sp. nov., Mesoterricola sediminis sp. nov., Geothrix oryzae sp. nov., Geothrix edaphica sp. nov., Geothrix rubra sp. nov., and Geothrix limicola sp. nov., six novel members of Acidobacteriota isolated from soils.</title>
        <authorList>
            <person name="Itoh H."/>
            <person name="Sugisawa Y."/>
            <person name="Mise K."/>
            <person name="Xu Z."/>
            <person name="Kuniyasu M."/>
            <person name="Ushijima N."/>
            <person name="Kawano K."/>
            <person name="Kobayashi E."/>
            <person name="Shiratori Y."/>
            <person name="Masuda Y."/>
            <person name="Senoo K."/>
        </authorList>
    </citation>
    <scope>NUCLEOTIDE SEQUENCE</scope>
    <source>
        <strain evidence="4">Red802</strain>
    </source>
</reference>
<protein>
    <recommendedName>
        <fullName evidence="3">Phospho-2-dehydro-3-deoxyheptonate aldolase</fullName>
        <ecNumber evidence="3">2.5.1.54</ecNumber>
    </recommendedName>
</protein>
<gene>
    <name evidence="4" type="ORF">GETHED_26300</name>
</gene>
<dbReference type="NCBIfam" id="TIGR01358">
    <property type="entry name" value="DAHP_synth_II"/>
    <property type="match status" value="1"/>
</dbReference>
<dbReference type="PANTHER" id="PTHR21337">
    <property type="entry name" value="PHOSPHO-2-DEHYDRO-3-DEOXYHEPTONATE ALDOLASE 1, 2"/>
    <property type="match status" value="1"/>
</dbReference>
<keyword evidence="2 3" id="KW-0808">Transferase</keyword>
<dbReference type="InterPro" id="IPR002480">
    <property type="entry name" value="DAHP_synth_2"/>
</dbReference>
<comment type="caution">
    <text evidence="4">The sequence shown here is derived from an EMBL/GenBank/DDBJ whole genome shotgun (WGS) entry which is preliminary data.</text>
</comment>
<organism evidence="4 5">
    <name type="scientific">Geothrix edaphica</name>
    <dbReference type="NCBI Taxonomy" id="2927976"/>
    <lineage>
        <taxon>Bacteria</taxon>
        <taxon>Pseudomonadati</taxon>
        <taxon>Acidobacteriota</taxon>
        <taxon>Holophagae</taxon>
        <taxon>Holophagales</taxon>
        <taxon>Holophagaceae</taxon>
        <taxon>Geothrix</taxon>
    </lineage>
</organism>